<dbReference type="EC" id="4.2.1.1" evidence="2"/>
<dbReference type="PROSITE" id="PS00704">
    <property type="entry name" value="PROK_CO2_ANHYDRASE_1"/>
    <property type="match status" value="1"/>
</dbReference>
<keyword evidence="4" id="KW-0456">Lyase</keyword>
<dbReference type="InterPro" id="IPR006311">
    <property type="entry name" value="TAT_signal"/>
</dbReference>
<evidence type="ECO:0000256" key="6">
    <source>
        <dbReference type="PIRSR" id="PIRSR601765-1"/>
    </source>
</evidence>
<dbReference type="GO" id="GO:0015976">
    <property type="term" value="P:carbon utilization"/>
    <property type="evidence" value="ECO:0007669"/>
    <property type="project" value="InterPro"/>
</dbReference>
<dbReference type="InterPro" id="IPR001765">
    <property type="entry name" value="Carbonic_anhydrase"/>
</dbReference>
<dbReference type="OrthoDB" id="9797527at2"/>
<dbReference type="InterPro" id="IPR015892">
    <property type="entry name" value="Carbonic_anhydrase_CS"/>
</dbReference>
<name>A0A1Q9AIS2_9HYPH</name>
<comment type="catalytic activity">
    <reaction evidence="5">
        <text>hydrogencarbonate + H(+) = CO2 + H2O</text>
        <dbReference type="Rhea" id="RHEA:10748"/>
        <dbReference type="ChEBI" id="CHEBI:15377"/>
        <dbReference type="ChEBI" id="CHEBI:15378"/>
        <dbReference type="ChEBI" id="CHEBI:16526"/>
        <dbReference type="ChEBI" id="CHEBI:17544"/>
        <dbReference type="EC" id="4.2.1.1"/>
    </reaction>
</comment>
<dbReference type="Pfam" id="PF00484">
    <property type="entry name" value="Pro_CA"/>
    <property type="match status" value="1"/>
</dbReference>
<dbReference type="EMBL" id="MKIO01000030">
    <property type="protein sequence ID" value="OLP55155.1"/>
    <property type="molecule type" value="Genomic_DNA"/>
</dbReference>
<dbReference type="AlphaFoldDB" id="A0A1Q9AIS2"/>
<keyword evidence="3 6" id="KW-0862">Zinc</keyword>
<comment type="cofactor">
    <cofactor evidence="6">
        <name>Zn(2+)</name>
        <dbReference type="ChEBI" id="CHEBI:29105"/>
    </cofactor>
    <text evidence="6">Binds 1 zinc ion per subunit.</text>
</comment>
<protein>
    <recommendedName>
        <fullName evidence="2">carbonic anhydrase</fullName>
        <ecNumber evidence="2">4.2.1.1</ecNumber>
    </recommendedName>
</protein>
<comment type="caution">
    <text evidence="7">The sequence shown here is derived from an EMBL/GenBank/DDBJ whole genome shotgun (WGS) entry which is preliminary data.</text>
</comment>
<organism evidence="7 8">
    <name type="scientific">Xaviernesmea rhizosphaerae</name>
    <dbReference type="NCBI Taxonomy" id="1672749"/>
    <lineage>
        <taxon>Bacteria</taxon>
        <taxon>Pseudomonadati</taxon>
        <taxon>Pseudomonadota</taxon>
        <taxon>Alphaproteobacteria</taxon>
        <taxon>Hyphomicrobiales</taxon>
        <taxon>Rhizobiaceae</taxon>
        <taxon>Rhizobium/Agrobacterium group</taxon>
        <taxon>Xaviernesmea</taxon>
    </lineage>
</organism>
<dbReference type="InterPro" id="IPR036874">
    <property type="entry name" value="Carbonic_anhydrase_sf"/>
</dbReference>
<feature type="binding site" evidence="6">
    <location>
        <position position="89"/>
    </location>
    <ligand>
        <name>Zn(2+)</name>
        <dbReference type="ChEBI" id="CHEBI:29105"/>
    </ligand>
</feature>
<evidence type="ECO:0000256" key="4">
    <source>
        <dbReference type="ARBA" id="ARBA00023239"/>
    </source>
</evidence>
<dbReference type="SMART" id="SM00947">
    <property type="entry name" value="Pro_CA"/>
    <property type="match status" value="1"/>
</dbReference>
<dbReference type="GO" id="GO:0008270">
    <property type="term" value="F:zinc ion binding"/>
    <property type="evidence" value="ECO:0007669"/>
    <property type="project" value="InterPro"/>
</dbReference>
<dbReference type="SUPFAM" id="SSF53056">
    <property type="entry name" value="beta-carbonic anhydrase, cab"/>
    <property type="match status" value="1"/>
</dbReference>
<dbReference type="PANTHER" id="PTHR11002:SF79">
    <property type="entry name" value="CARBONIC ANHYDRASE 2"/>
    <property type="match status" value="1"/>
</dbReference>
<dbReference type="Gene3D" id="3.40.1050.10">
    <property type="entry name" value="Carbonic anhydrase"/>
    <property type="match status" value="1"/>
</dbReference>
<dbReference type="GO" id="GO:0004089">
    <property type="term" value="F:carbonate dehydratase activity"/>
    <property type="evidence" value="ECO:0007669"/>
    <property type="project" value="UniProtKB-EC"/>
</dbReference>
<accession>A0A1Q9AIS2</accession>
<comment type="similarity">
    <text evidence="1">Belongs to the beta-class carbonic anhydrase family.</text>
</comment>
<evidence type="ECO:0000313" key="8">
    <source>
        <dbReference type="Proteomes" id="UP000186143"/>
    </source>
</evidence>
<gene>
    <name evidence="7" type="ORF">BJF92_17350</name>
</gene>
<dbReference type="PANTHER" id="PTHR11002">
    <property type="entry name" value="CARBONIC ANHYDRASE"/>
    <property type="match status" value="1"/>
</dbReference>
<dbReference type="Proteomes" id="UP000186143">
    <property type="component" value="Unassembled WGS sequence"/>
</dbReference>
<keyword evidence="6" id="KW-0479">Metal-binding</keyword>
<feature type="binding site" evidence="6">
    <location>
        <position position="143"/>
    </location>
    <ligand>
        <name>Zn(2+)</name>
        <dbReference type="ChEBI" id="CHEBI:29105"/>
    </ligand>
</feature>
<dbReference type="PROSITE" id="PS51318">
    <property type="entry name" value="TAT"/>
    <property type="match status" value="1"/>
</dbReference>
<sequence length="242" mass="25786">MCEACEGGSWNRRGFLRLAGTGVLTATAGMAAPALAGEDPPPSPDEALDRLIKGNKRFIQDAEACAAGFIDRRAEVAKGQKPWAIVLTCSDSRVVPELIFGGVTLGEMFVARNAGNVVDTDVLGTIEYGTEHLHVPLVVVMAHKRCGAVAAACDAALKGTKFEGNIGRMIEGIAEIAVKDKDRREGFPERIARSHAIRGVKRILMESEPVGHLVHAGRVKVVPAYYDLDSGAVEFLNQTIPG</sequence>
<evidence type="ECO:0000256" key="3">
    <source>
        <dbReference type="ARBA" id="ARBA00022833"/>
    </source>
</evidence>
<evidence type="ECO:0000256" key="5">
    <source>
        <dbReference type="ARBA" id="ARBA00048348"/>
    </source>
</evidence>
<dbReference type="STRING" id="1672749.BJF92_17350"/>
<evidence type="ECO:0000256" key="2">
    <source>
        <dbReference type="ARBA" id="ARBA00012925"/>
    </source>
</evidence>
<feature type="binding site" evidence="6">
    <location>
        <position position="146"/>
    </location>
    <ligand>
        <name>Zn(2+)</name>
        <dbReference type="ChEBI" id="CHEBI:29105"/>
    </ligand>
</feature>
<evidence type="ECO:0000313" key="7">
    <source>
        <dbReference type="EMBL" id="OLP55155.1"/>
    </source>
</evidence>
<reference evidence="7 8" key="1">
    <citation type="submission" date="2016-09" db="EMBL/GenBank/DDBJ databases">
        <title>Rhizobium sp. nov., a novel species isolated from the rice rhizosphere.</title>
        <authorList>
            <person name="Zhao J."/>
            <person name="Zhang X."/>
        </authorList>
    </citation>
    <scope>NUCLEOTIDE SEQUENCE [LARGE SCALE GENOMIC DNA]</scope>
    <source>
        <strain evidence="7 8">MH17</strain>
    </source>
</reference>
<proteinExistence type="inferred from homology"/>
<feature type="binding site" evidence="6">
    <location>
        <position position="91"/>
    </location>
    <ligand>
        <name>Zn(2+)</name>
        <dbReference type="ChEBI" id="CHEBI:29105"/>
    </ligand>
</feature>
<evidence type="ECO:0000256" key="1">
    <source>
        <dbReference type="ARBA" id="ARBA00006217"/>
    </source>
</evidence>